<dbReference type="Pfam" id="PF13855">
    <property type="entry name" value="LRR_8"/>
    <property type="match status" value="1"/>
</dbReference>
<organism evidence="6">
    <name type="scientific">Medioppia subpectinata</name>
    <dbReference type="NCBI Taxonomy" id="1979941"/>
    <lineage>
        <taxon>Eukaryota</taxon>
        <taxon>Metazoa</taxon>
        <taxon>Ecdysozoa</taxon>
        <taxon>Arthropoda</taxon>
        <taxon>Chelicerata</taxon>
        <taxon>Arachnida</taxon>
        <taxon>Acari</taxon>
        <taxon>Acariformes</taxon>
        <taxon>Sarcoptiformes</taxon>
        <taxon>Oribatida</taxon>
        <taxon>Brachypylina</taxon>
        <taxon>Oppioidea</taxon>
        <taxon>Oppiidae</taxon>
        <taxon>Medioppia</taxon>
    </lineage>
</organism>
<feature type="non-terminal residue" evidence="6">
    <location>
        <position position="265"/>
    </location>
</feature>
<keyword evidence="7" id="KW-1185">Reference proteome</keyword>
<feature type="disulfide bond" evidence="5">
    <location>
        <begin position="76"/>
        <end position="94"/>
    </location>
</feature>
<dbReference type="InterPro" id="IPR050328">
    <property type="entry name" value="Dev_Immune_Receptor"/>
</dbReference>
<name>A0A7R9KR89_9ACAR</name>
<gene>
    <name evidence="6" type="ORF">OSB1V03_LOCUS7887</name>
</gene>
<evidence type="ECO:0000313" key="6">
    <source>
        <dbReference type="EMBL" id="CAD7627461.1"/>
    </source>
</evidence>
<dbReference type="AlphaFoldDB" id="A0A7R9KR89"/>
<dbReference type="GO" id="GO:0005615">
    <property type="term" value="C:extracellular space"/>
    <property type="evidence" value="ECO:0007669"/>
    <property type="project" value="TreeGrafter"/>
</dbReference>
<sequence>SFWCDYVNDCPDGSDENDCQSHRRKCRSDEYECDNGQCIGRRYQCFLAADQRNGCADGSNLKNCSQWQCSEDQIKCADSYCVDGQLKCNGKIECPMLSDWADEDNCPFSCSSDNRCPCIDTTIDCTDVGLEEIPNNIELEILRMILKGNQLGKNLKLKMFVGFERMHTIDLSENQITYLPPGLFKNLWKLRILHLKNNMIENLDPHTFAGLPNLGTVDLSHQKIGVLSKNAFLGLRSLSTLDLSNNVITDIDDGVFSGLIKLASL</sequence>
<comment type="caution">
    <text evidence="5">Lacks conserved residue(s) required for the propagation of feature annotation.</text>
</comment>
<keyword evidence="2" id="KW-0732">Signal</keyword>
<dbReference type="InterPro" id="IPR002172">
    <property type="entry name" value="LDrepeatLR_classA_rpt"/>
</dbReference>
<dbReference type="EMBL" id="OC859329">
    <property type="protein sequence ID" value="CAD7627461.1"/>
    <property type="molecule type" value="Genomic_DNA"/>
</dbReference>
<dbReference type="PANTHER" id="PTHR24373:SF370">
    <property type="entry name" value="FISH-LIPS, ISOFORM E"/>
    <property type="match status" value="1"/>
</dbReference>
<dbReference type="OrthoDB" id="6022531at2759"/>
<evidence type="ECO:0000256" key="1">
    <source>
        <dbReference type="ARBA" id="ARBA00022614"/>
    </source>
</evidence>
<keyword evidence="1" id="KW-0433">Leucine-rich repeat</keyword>
<dbReference type="PROSITE" id="PS50068">
    <property type="entry name" value="LDLRA_2"/>
    <property type="match status" value="2"/>
</dbReference>
<proteinExistence type="predicted"/>
<keyword evidence="4 5" id="KW-1015">Disulfide bond</keyword>
<dbReference type="CDD" id="cd00112">
    <property type="entry name" value="LDLa"/>
    <property type="match status" value="2"/>
</dbReference>
<protein>
    <submittedName>
        <fullName evidence="6">Uncharacterized protein</fullName>
    </submittedName>
</protein>
<evidence type="ECO:0000256" key="2">
    <source>
        <dbReference type="ARBA" id="ARBA00022729"/>
    </source>
</evidence>
<evidence type="ECO:0000256" key="4">
    <source>
        <dbReference type="ARBA" id="ARBA00023157"/>
    </source>
</evidence>
<accession>A0A7R9KR89</accession>
<evidence type="ECO:0000313" key="7">
    <source>
        <dbReference type="Proteomes" id="UP000759131"/>
    </source>
</evidence>
<evidence type="ECO:0000256" key="5">
    <source>
        <dbReference type="PROSITE-ProRule" id="PRU00124"/>
    </source>
</evidence>
<keyword evidence="3" id="KW-0677">Repeat</keyword>
<dbReference type="SMART" id="SM00369">
    <property type="entry name" value="LRR_TYP"/>
    <property type="match status" value="4"/>
</dbReference>
<dbReference type="SUPFAM" id="SSF57424">
    <property type="entry name" value="LDL receptor-like module"/>
    <property type="match status" value="1"/>
</dbReference>
<reference evidence="6" key="1">
    <citation type="submission" date="2020-11" db="EMBL/GenBank/DDBJ databases">
        <authorList>
            <person name="Tran Van P."/>
        </authorList>
    </citation>
    <scope>NUCLEOTIDE SEQUENCE</scope>
</reference>
<dbReference type="InterPro" id="IPR003591">
    <property type="entry name" value="Leu-rich_rpt_typical-subtyp"/>
</dbReference>
<dbReference type="InterPro" id="IPR036055">
    <property type="entry name" value="LDL_receptor-like_sf"/>
</dbReference>
<dbReference type="Pfam" id="PF00560">
    <property type="entry name" value="LRR_1"/>
    <property type="match status" value="1"/>
</dbReference>
<feature type="disulfide bond" evidence="5">
    <location>
        <begin position="69"/>
        <end position="81"/>
    </location>
</feature>
<evidence type="ECO:0000256" key="3">
    <source>
        <dbReference type="ARBA" id="ARBA00022737"/>
    </source>
</evidence>
<dbReference type="SUPFAM" id="SSF52058">
    <property type="entry name" value="L domain-like"/>
    <property type="match status" value="1"/>
</dbReference>
<dbReference type="InterPro" id="IPR032675">
    <property type="entry name" value="LRR_dom_sf"/>
</dbReference>
<dbReference type="GO" id="GO:0031012">
    <property type="term" value="C:extracellular matrix"/>
    <property type="evidence" value="ECO:0007669"/>
    <property type="project" value="TreeGrafter"/>
</dbReference>
<dbReference type="EMBL" id="CAJPIZ010004754">
    <property type="protein sequence ID" value="CAG2107891.1"/>
    <property type="molecule type" value="Genomic_DNA"/>
</dbReference>
<dbReference type="Gene3D" id="4.10.400.10">
    <property type="entry name" value="Low-density Lipoprotein Receptor"/>
    <property type="match status" value="2"/>
</dbReference>
<dbReference type="Gene3D" id="3.80.10.10">
    <property type="entry name" value="Ribonuclease Inhibitor"/>
    <property type="match status" value="2"/>
</dbReference>
<dbReference type="SMART" id="SM00192">
    <property type="entry name" value="LDLa"/>
    <property type="match status" value="2"/>
</dbReference>
<feature type="disulfide bond" evidence="5">
    <location>
        <begin position="26"/>
        <end position="38"/>
    </location>
</feature>
<dbReference type="PANTHER" id="PTHR24373">
    <property type="entry name" value="SLIT RELATED LEUCINE-RICH REPEAT NEURONAL PROTEIN"/>
    <property type="match status" value="1"/>
</dbReference>
<dbReference type="Proteomes" id="UP000759131">
    <property type="component" value="Unassembled WGS sequence"/>
</dbReference>
<dbReference type="PROSITE" id="PS51450">
    <property type="entry name" value="LRR"/>
    <property type="match status" value="1"/>
</dbReference>
<dbReference type="InterPro" id="IPR001611">
    <property type="entry name" value="Leu-rich_rpt"/>
</dbReference>